<dbReference type="EMBL" id="JAIQCV010000001">
    <property type="protein sequence ID" value="KAH1129968.1"/>
    <property type="molecule type" value="Genomic_DNA"/>
</dbReference>
<protein>
    <submittedName>
        <fullName evidence="1">Uncharacterized protein</fullName>
    </submittedName>
</protein>
<dbReference type="OrthoDB" id="785612at2759"/>
<name>A0A9D3WJS0_9ROSI</name>
<evidence type="ECO:0000313" key="2">
    <source>
        <dbReference type="Proteomes" id="UP000828251"/>
    </source>
</evidence>
<gene>
    <name evidence="1" type="ORF">J1N35_001346</name>
</gene>
<dbReference type="AlphaFoldDB" id="A0A9D3WJS0"/>
<evidence type="ECO:0000313" key="1">
    <source>
        <dbReference type="EMBL" id="KAH1129968.1"/>
    </source>
</evidence>
<keyword evidence="2" id="KW-1185">Reference proteome</keyword>
<dbReference type="Proteomes" id="UP000828251">
    <property type="component" value="Unassembled WGS sequence"/>
</dbReference>
<accession>A0A9D3WJS0</accession>
<sequence length="91" mass="10697">MMFNSVCVVLQDIIMFDNLIQMSEVDGRYDAMASVEFVFILHFMIMLRINDDLSEMNSLFNDEVVELLVIIFTLDTHDDYKAFKWKIFGSL</sequence>
<reference evidence="1 2" key="1">
    <citation type="journal article" date="2021" name="Plant Biotechnol. J.">
        <title>Multi-omics assisted identification of the key and species-specific regulatory components of drought-tolerant mechanisms in Gossypium stocksii.</title>
        <authorList>
            <person name="Yu D."/>
            <person name="Ke L."/>
            <person name="Zhang D."/>
            <person name="Wu Y."/>
            <person name="Sun Y."/>
            <person name="Mei J."/>
            <person name="Sun J."/>
            <person name="Sun Y."/>
        </authorList>
    </citation>
    <scope>NUCLEOTIDE SEQUENCE [LARGE SCALE GENOMIC DNA]</scope>
    <source>
        <strain evidence="2">cv. E1</strain>
        <tissue evidence="1">Leaf</tissue>
    </source>
</reference>
<comment type="caution">
    <text evidence="1">The sequence shown here is derived from an EMBL/GenBank/DDBJ whole genome shotgun (WGS) entry which is preliminary data.</text>
</comment>
<proteinExistence type="predicted"/>
<organism evidence="1 2">
    <name type="scientific">Gossypium stocksii</name>
    <dbReference type="NCBI Taxonomy" id="47602"/>
    <lineage>
        <taxon>Eukaryota</taxon>
        <taxon>Viridiplantae</taxon>
        <taxon>Streptophyta</taxon>
        <taxon>Embryophyta</taxon>
        <taxon>Tracheophyta</taxon>
        <taxon>Spermatophyta</taxon>
        <taxon>Magnoliopsida</taxon>
        <taxon>eudicotyledons</taxon>
        <taxon>Gunneridae</taxon>
        <taxon>Pentapetalae</taxon>
        <taxon>rosids</taxon>
        <taxon>malvids</taxon>
        <taxon>Malvales</taxon>
        <taxon>Malvaceae</taxon>
        <taxon>Malvoideae</taxon>
        <taxon>Gossypium</taxon>
    </lineage>
</organism>